<dbReference type="AlphaFoldDB" id="A0A0M3QFV4"/>
<dbReference type="RefSeq" id="WP_053550794.1">
    <property type="nucleotide sequence ID" value="NZ_CP010802.1"/>
</dbReference>
<dbReference type="InterPro" id="IPR018392">
    <property type="entry name" value="LysM"/>
</dbReference>
<dbReference type="Proteomes" id="UP000057158">
    <property type="component" value="Chromosome"/>
</dbReference>
<dbReference type="InterPro" id="IPR050570">
    <property type="entry name" value="Cell_wall_metabolism_enzyme"/>
</dbReference>
<evidence type="ECO:0000259" key="3">
    <source>
        <dbReference type="PROSITE" id="PS51782"/>
    </source>
</evidence>
<evidence type="ECO:0000313" key="5">
    <source>
        <dbReference type="Proteomes" id="UP000057158"/>
    </source>
</evidence>
<name>A0A0M3QFV4_9BACT</name>
<dbReference type="InterPro" id="IPR036779">
    <property type="entry name" value="LysM_dom_sf"/>
</dbReference>
<evidence type="ECO:0000313" key="4">
    <source>
        <dbReference type="EMBL" id="ALC16723.1"/>
    </source>
</evidence>
<keyword evidence="5" id="KW-1185">Reference proteome</keyword>
<dbReference type="Pfam" id="PF01476">
    <property type="entry name" value="LysM"/>
    <property type="match status" value="1"/>
</dbReference>
<protein>
    <submittedName>
        <fullName evidence="4">LysM domain-containing zinc metalloendopeptidase M23 family</fullName>
    </submittedName>
</protein>
<dbReference type="InterPro" id="IPR011055">
    <property type="entry name" value="Dup_hybrid_motif"/>
</dbReference>
<dbReference type="KEGG" id="des:DSOUD_1953"/>
<dbReference type="CDD" id="cd00118">
    <property type="entry name" value="LysM"/>
    <property type="match status" value="1"/>
</dbReference>
<accession>A0A0M3QFV4</accession>
<dbReference type="Gene3D" id="3.10.350.10">
    <property type="entry name" value="LysM domain"/>
    <property type="match status" value="1"/>
</dbReference>
<feature type="signal peptide" evidence="2">
    <location>
        <begin position="1"/>
        <end position="22"/>
    </location>
</feature>
<feature type="domain" description="LysM" evidence="3">
    <location>
        <begin position="24"/>
        <end position="68"/>
    </location>
</feature>
<dbReference type="InterPro" id="IPR016047">
    <property type="entry name" value="M23ase_b-sheet_dom"/>
</dbReference>
<keyword evidence="2" id="KW-0732">Signal</keyword>
<evidence type="ECO:0000256" key="1">
    <source>
        <dbReference type="SAM" id="MobiDB-lite"/>
    </source>
</evidence>
<dbReference type="SUPFAM" id="SSF51261">
    <property type="entry name" value="Duplicated hybrid motif"/>
    <property type="match status" value="1"/>
</dbReference>
<dbReference type="PATRIC" id="fig|1603606.3.peg.2112"/>
<proteinExistence type="predicted"/>
<dbReference type="PANTHER" id="PTHR21666:SF270">
    <property type="entry name" value="MUREIN HYDROLASE ACTIVATOR ENVC"/>
    <property type="match status" value="1"/>
</dbReference>
<feature type="chain" id="PRO_5005787808" evidence="2">
    <location>
        <begin position="23"/>
        <end position="255"/>
    </location>
</feature>
<reference evidence="4 5" key="1">
    <citation type="submission" date="2015-07" db="EMBL/GenBank/DDBJ databases">
        <title>Isolation and Genomic Characterization of a Novel Halophilic Metal-Reducing Deltaproteobacterium from the Deep Subsurface.</title>
        <authorList>
            <person name="Badalamenti J.P."/>
            <person name="Summers Z.M."/>
            <person name="Gralnick J.A."/>
            <person name="Bond D.R."/>
        </authorList>
    </citation>
    <scope>NUCLEOTIDE SEQUENCE [LARGE SCALE GENOMIC DNA]</scope>
    <source>
        <strain evidence="4 5">WTL</strain>
    </source>
</reference>
<organism evidence="4 5">
    <name type="scientific">Desulfuromonas soudanensis</name>
    <dbReference type="NCBI Taxonomy" id="1603606"/>
    <lineage>
        <taxon>Bacteria</taxon>
        <taxon>Pseudomonadati</taxon>
        <taxon>Thermodesulfobacteriota</taxon>
        <taxon>Desulfuromonadia</taxon>
        <taxon>Desulfuromonadales</taxon>
        <taxon>Desulfuromonadaceae</taxon>
        <taxon>Desulfuromonas</taxon>
    </lineage>
</organism>
<dbReference type="STRING" id="1603606.DSOUD_1953"/>
<dbReference type="SMART" id="SM00257">
    <property type="entry name" value="LysM"/>
    <property type="match status" value="1"/>
</dbReference>
<gene>
    <name evidence="4" type="ORF">DSOUD_1953</name>
</gene>
<evidence type="ECO:0000256" key="2">
    <source>
        <dbReference type="SAM" id="SignalP"/>
    </source>
</evidence>
<sequence>MPIRLILTLLAALVLLSCAAQGGVYHTVQPGQTLYRISKTYGVDELYLARINRVDDPTQLKIGQQIFIPDAPRLLDVPVIVTRPVTPPKPAPRPVPSPPKKAVSRQSLPADRSTRPTVATKPPTVEALPPAVKGKFLWPLRGKVVRNFGQKAGKPSKGLEIAAEPNTPVVSAAAGRVIYSGDGIRGFGNLIILKHDDSFFTVYGYNRKNLVEAGAFVSRGQKIAASGTPPGGGAARLYFEIRHGKAAVNPIFYLP</sequence>
<dbReference type="Gene3D" id="2.70.70.10">
    <property type="entry name" value="Glucose Permease (Domain IIA)"/>
    <property type="match status" value="1"/>
</dbReference>
<dbReference type="Pfam" id="PF01551">
    <property type="entry name" value="Peptidase_M23"/>
    <property type="match status" value="1"/>
</dbReference>
<dbReference type="OrthoDB" id="9795421at2"/>
<dbReference type="PROSITE" id="PS51782">
    <property type="entry name" value="LYSM"/>
    <property type="match status" value="1"/>
</dbReference>
<feature type="compositionally biased region" description="Pro residues" evidence="1">
    <location>
        <begin position="85"/>
        <end position="99"/>
    </location>
</feature>
<dbReference type="GO" id="GO:0004222">
    <property type="term" value="F:metalloendopeptidase activity"/>
    <property type="evidence" value="ECO:0007669"/>
    <property type="project" value="TreeGrafter"/>
</dbReference>
<dbReference type="EMBL" id="CP010802">
    <property type="protein sequence ID" value="ALC16723.1"/>
    <property type="molecule type" value="Genomic_DNA"/>
</dbReference>
<feature type="region of interest" description="Disordered" evidence="1">
    <location>
        <begin position="85"/>
        <end position="125"/>
    </location>
</feature>
<dbReference type="PANTHER" id="PTHR21666">
    <property type="entry name" value="PEPTIDASE-RELATED"/>
    <property type="match status" value="1"/>
</dbReference>
<dbReference type="PROSITE" id="PS51257">
    <property type="entry name" value="PROKAR_LIPOPROTEIN"/>
    <property type="match status" value="1"/>
</dbReference>
<dbReference type="CDD" id="cd12797">
    <property type="entry name" value="M23_peptidase"/>
    <property type="match status" value="1"/>
</dbReference>